<accession>A0A897N3H7</accession>
<reference evidence="6 7" key="1">
    <citation type="submission" date="2020-11" db="EMBL/GenBank/DDBJ databases">
        <title>Carbohydrate-dependent, anaerobic sulfur respiration: A novel catabolism in halophilic archaea.</title>
        <authorList>
            <person name="Sorokin D.Y."/>
            <person name="Messina E."/>
            <person name="Smedile F."/>
            <person name="La Cono V."/>
            <person name="Hallsworth J.E."/>
            <person name="Yakimov M.M."/>
        </authorList>
    </citation>
    <scope>NUCLEOTIDE SEQUENCE [LARGE SCALE GENOMIC DNA]</scope>
    <source>
        <strain evidence="6 7">HSR12-2</strain>
    </source>
</reference>
<evidence type="ECO:0000256" key="1">
    <source>
        <dbReference type="ARBA" id="ARBA00022448"/>
    </source>
</evidence>
<feature type="domain" description="ABC transporter" evidence="5">
    <location>
        <begin position="8"/>
        <end position="239"/>
    </location>
</feature>
<dbReference type="RefSeq" id="WP_229112145.1">
    <property type="nucleotide sequence ID" value="NZ_CP064788.1"/>
</dbReference>
<dbReference type="InterPro" id="IPR050166">
    <property type="entry name" value="ABC_transporter_ATP-bind"/>
</dbReference>
<dbReference type="Pfam" id="PF00005">
    <property type="entry name" value="ABC_tran"/>
    <property type="match status" value="1"/>
</dbReference>
<dbReference type="AlphaFoldDB" id="A0A897N3H7"/>
<dbReference type="CDD" id="cd03293">
    <property type="entry name" value="ABC_NrtD_SsuB_transporters"/>
    <property type="match status" value="1"/>
</dbReference>
<evidence type="ECO:0000256" key="3">
    <source>
        <dbReference type="ARBA" id="ARBA00022840"/>
    </source>
</evidence>
<keyword evidence="7" id="KW-1185">Reference proteome</keyword>
<keyword evidence="1" id="KW-0813">Transport</keyword>
<dbReference type="InterPro" id="IPR027417">
    <property type="entry name" value="P-loop_NTPase"/>
</dbReference>
<sequence length="271" mass="29515">MTDEDTFLALENVSKRYETGEGTIAALKGIDLSVHEGGFVSLVGPSGCGKTTLLRLVAGLESPSSGRVRVDGDVVTGPDPDRGLVFQSTTLYPWRTVAENVRFGLEVDDTSATVADRRVERLLSMVGLADRADAYPSELSGGMRTRVGISRALAPDPEVLLLDEPFSDLDVATRESLQEDLLGIWNDLDKTVVLVTHTVGEAVRLSDAVVVFDGRGTIGTVVDVDLDRPRDFETDRFDPYVSAIRNTIRDSRGTDQSTARRSEKHTTKPRH</sequence>
<evidence type="ECO:0000256" key="4">
    <source>
        <dbReference type="SAM" id="MobiDB-lite"/>
    </source>
</evidence>
<evidence type="ECO:0000313" key="7">
    <source>
        <dbReference type="Proteomes" id="UP000662973"/>
    </source>
</evidence>
<evidence type="ECO:0000313" key="6">
    <source>
        <dbReference type="EMBL" id="QSG08940.1"/>
    </source>
</evidence>
<organism evidence="6 7">
    <name type="scientific">Halapricum desulfuricans</name>
    <dbReference type="NCBI Taxonomy" id="2841257"/>
    <lineage>
        <taxon>Archaea</taxon>
        <taxon>Methanobacteriati</taxon>
        <taxon>Methanobacteriota</taxon>
        <taxon>Stenosarchaea group</taxon>
        <taxon>Halobacteria</taxon>
        <taxon>Halobacteriales</taxon>
        <taxon>Haloarculaceae</taxon>
        <taxon>Halapricum</taxon>
    </lineage>
</organism>
<dbReference type="PANTHER" id="PTHR42788">
    <property type="entry name" value="TAURINE IMPORT ATP-BINDING PROTEIN-RELATED"/>
    <property type="match status" value="1"/>
</dbReference>
<dbReference type="Proteomes" id="UP000662973">
    <property type="component" value="Chromosome"/>
</dbReference>
<dbReference type="KEGG" id="hds:HSR122_1549"/>
<dbReference type="SMART" id="SM00382">
    <property type="entry name" value="AAA"/>
    <property type="match status" value="1"/>
</dbReference>
<dbReference type="InterPro" id="IPR017871">
    <property type="entry name" value="ABC_transporter-like_CS"/>
</dbReference>
<dbReference type="GO" id="GO:0005524">
    <property type="term" value="F:ATP binding"/>
    <property type="evidence" value="ECO:0007669"/>
    <property type="project" value="UniProtKB-KW"/>
</dbReference>
<dbReference type="GeneID" id="68852173"/>
<keyword evidence="3" id="KW-0067">ATP-binding</keyword>
<dbReference type="PROSITE" id="PS50893">
    <property type="entry name" value="ABC_TRANSPORTER_2"/>
    <property type="match status" value="1"/>
</dbReference>
<dbReference type="PANTHER" id="PTHR42788:SF13">
    <property type="entry name" value="ALIPHATIC SULFONATES IMPORT ATP-BINDING PROTEIN SSUB"/>
    <property type="match status" value="1"/>
</dbReference>
<evidence type="ECO:0000256" key="2">
    <source>
        <dbReference type="ARBA" id="ARBA00022741"/>
    </source>
</evidence>
<dbReference type="GO" id="GO:0016887">
    <property type="term" value="F:ATP hydrolysis activity"/>
    <property type="evidence" value="ECO:0007669"/>
    <property type="project" value="InterPro"/>
</dbReference>
<feature type="region of interest" description="Disordered" evidence="4">
    <location>
        <begin position="248"/>
        <end position="271"/>
    </location>
</feature>
<dbReference type="EMBL" id="CP064788">
    <property type="protein sequence ID" value="QSG08940.1"/>
    <property type="molecule type" value="Genomic_DNA"/>
</dbReference>
<dbReference type="SUPFAM" id="SSF52540">
    <property type="entry name" value="P-loop containing nucleoside triphosphate hydrolases"/>
    <property type="match status" value="1"/>
</dbReference>
<name>A0A897N3H7_9EURY</name>
<dbReference type="InterPro" id="IPR003593">
    <property type="entry name" value="AAA+_ATPase"/>
</dbReference>
<dbReference type="Gene3D" id="3.40.50.300">
    <property type="entry name" value="P-loop containing nucleotide triphosphate hydrolases"/>
    <property type="match status" value="1"/>
</dbReference>
<proteinExistence type="predicted"/>
<dbReference type="PROSITE" id="PS00211">
    <property type="entry name" value="ABC_TRANSPORTER_1"/>
    <property type="match status" value="1"/>
</dbReference>
<keyword evidence="2" id="KW-0547">Nucleotide-binding</keyword>
<dbReference type="InterPro" id="IPR003439">
    <property type="entry name" value="ABC_transporter-like_ATP-bd"/>
</dbReference>
<gene>
    <name evidence="6" type="primary">tauB3</name>
    <name evidence="6" type="ORF">HSR122_1549</name>
</gene>
<protein>
    <submittedName>
        <fullName evidence="6">ABC-type nitrate/sulfonate/bicarbonate transportsystem, ATPase component</fullName>
    </submittedName>
</protein>
<evidence type="ECO:0000259" key="5">
    <source>
        <dbReference type="PROSITE" id="PS50893"/>
    </source>
</evidence>